<evidence type="ECO:0000259" key="2">
    <source>
        <dbReference type="Pfam" id="PF03625"/>
    </source>
</evidence>
<keyword evidence="4" id="KW-1185">Reference proteome</keyword>
<dbReference type="PANTHER" id="PTHR38342">
    <property type="entry name" value="SLR5037 PROTEIN"/>
    <property type="match status" value="1"/>
</dbReference>
<dbReference type="Gene3D" id="3.30.310.70">
    <property type="entry name" value="TT1751-like domain"/>
    <property type="match status" value="1"/>
</dbReference>
<organism evidence="3 4">
    <name type="scientific">Salinisphaera dokdonensis CL-ES53</name>
    <dbReference type="NCBI Taxonomy" id="1304272"/>
    <lineage>
        <taxon>Bacteria</taxon>
        <taxon>Pseudomonadati</taxon>
        <taxon>Pseudomonadota</taxon>
        <taxon>Gammaproteobacteria</taxon>
        <taxon>Salinisphaerales</taxon>
        <taxon>Salinisphaeraceae</taxon>
        <taxon>Salinisphaera</taxon>
    </lineage>
</organism>
<dbReference type="RefSeq" id="WP_353112039.1">
    <property type="nucleotide sequence ID" value="NZ_APND01000004.1"/>
</dbReference>
<accession>A0ABV2B2M6</accession>
<dbReference type="EMBL" id="APND01000004">
    <property type="protein sequence ID" value="MES1930122.1"/>
    <property type="molecule type" value="Genomic_DNA"/>
</dbReference>
<evidence type="ECO:0000313" key="3">
    <source>
        <dbReference type="EMBL" id="MES1930122.1"/>
    </source>
</evidence>
<evidence type="ECO:0000313" key="4">
    <source>
        <dbReference type="Proteomes" id="UP001460888"/>
    </source>
</evidence>
<feature type="chain" id="PRO_5046160869" description="DUF302 domain-containing protein" evidence="1">
    <location>
        <begin position="23"/>
        <end position="158"/>
    </location>
</feature>
<dbReference type="Proteomes" id="UP001460888">
    <property type="component" value="Unassembled WGS sequence"/>
</dbReference>
<dbReference type="CDD" id="cd14797">
    <property type="entry name" value="DUF302"/>
    <property type="match status" value="1"/>
</dbReference>
<dbReference type="InterPro" id="IPR005180">
    <property type="entry name" value="DUF302"/>
</dbReference>
<dbReference type="Pfam" id="PF03625">
    <property type="entry name" value="DUF302"/>
    <property type="match status" value="1"/>
</dbReference>
<feature type="signal peptide" evidence="1">
    <location>
        <begin position="1"/>
        <end position="22"/>
    </location>
</feature>
<keyword evidence="1" id="KW-0732">Signal</keyword>
<sequence length="158" mass="16542">MKLLSSLAAMALLFGSTGVTVAADSIDGLVKTESPYPVAETVQRFEKIAKKKGLTIFATVEHAKGAEKVDMTLRPTTVVIFGNPKGGTPFMQCAQSIGIDLPLKALVWEDADGQTWMGYNDPAYIAERHGASDCAAAQPISKALAGLTKATVAEKSGG</sequence>
<comment type="caution">
    <text evidence="3">The sequence shown here is derived from an EMBL/GenBank/DDBJ whole genome shotgun (WGS) entry which is preliminary data.</text>
</comment>
<protein>
    <recommendedName>
        <fullName evidence="2">DUF302 domain-containing protein</fullName>
    </recommendedName>
</protein>
<gene>
    <name evidence="3" type="ORF">SADO_12743</name>
</gene>
<dbReference type="PANTHER" id="PTHR38342:SF2">
    <property type="entry name" value="INNER MEMBRANE OR EXPORTED"/>
    <property type="match status" value="1"/>
</dbReference>
<dbReference type="SUPFAM" id="SSF103247">
    <property type="entry name" value="TT1751-like"/>
    <property type="match status" value="1"/>
</dbReference>
<reference evidence="3 4" key="1">
    <citation type="submission" date="2013-03" db="EMBL/GenBank/DDBJ databases">
        <title>Salinisphaera dokdonensis CL-ES53 Genome Sequencing.</title>
        <authorList>
            <person name="Li C."/>
            <person name="Lai Q."/>
            <person name="Shao Z."/>
        </authorList>
    </citation>
    <scope>NUCLEOTIDE SEQUENCE [LARGE SCALE GENOMIC DNA]</scope>
    <source>
        <strain evidence="3 4">CL-ES53</strain>
    </source>
</reference>
<feature type="domain" description="DUF302" evidence="2">
    <location>
        <begin position="61"/>
        <end position="122"/>
    </location>
</feature>
<proteinExistence type="predicted"/>
<dbReference type="InterPro" id="IPR035923">
    <property type="entry name" value="TT1751-like_sf"/>
</dbReference>
<evidence type="ECO:0000256" key="1">
    <source>
        <dbReference type="SAM" id="SignalP"/>
    </source>
</evidence>
<name>A0ABV2B2M6_9GAMM</name>